<evidence type="ECO:0000256" key="1">
    <source>
        <dbReference type="SAM" id="MobiDB-lite"/>
    </source>
</evidence>
<dbReference type="OrthoDB" id="10260134at2759"/>
<reference evidence="2" key="1">
    <citation type="submission" date="2020-05" db="EMBL/GenBank/DDBJ databases">
        <title>Mycena genomes resolve the evolution of fungal bioluminescence.</title>
        <authorList>
            <person name="Tsai I.J."/>
        </authorList>
    </citation>
    <scope>NUCLEOTIDE SEQUENCE</scope>
    <source>
        <strain evidence="2">110903Hualien_Pintung</strain>
    </source>
</reference>
<protein>
    <submittedName>
        <fullName evidence="2">Delta-9 fatty acid desaturase protein</fullName>
    </submittedName>
</protein>
<dbReference type="Proteomes" id="UP000613580">
    <property type="component" value="Unassembled WGS sequence"/>
</dbReference>
<dbReference type="EMBL" id="JACAZE010000010">
    <property type="protein sequence ID" value="KAF7305581.1"/>
    <property type="molecule type" value="Genomic_DNA"/>
</dbReference>
<comment type="caution">
    <text evidence="2">The sequence shown here is derived from an EMBL/GenBank/DDBJ whole genome shotgun (WGS) entry which is preliminary data.</text>
</comment>
<feature type="region of interest" description="Disordered" evidence="1">
    <location>
        <begin position="66"/>
        <end position="91"/>
    </location>
</feature>
<name>A0A8H6W7A7_MYCCL</name>
<accession>A0A8H6W7A7</accession>
<sequence length="260" mass="29108">MPALPIPTHGRRFLKRLLRARYARSRPWRRPAPSRICVDRHVHGAITALPTPFPPSPPPVMFISGQNDDFDPTTDRPSVGLLSEEPGAETGQSYYDYSVPIRKELPRSAGRRSSTTTLLVLVSLLAITVRGLTALTTLALLEWFLGFAGAGAVEGSAHCQADILDSRKNSIVQFQHKYYLVFLPLAAFTVVPWPAGDEIGSHRVEWLSQLKEAQEQFRAERRHLISTRRTLQQQQGEQRLGIKTQRNERLAEQLEVPGCG</sequence>
<organism evidence="2 3">
    <name type="scientific">Mycena chlorophos</name>
    <name type="common">Agaric fungus</name>
    <name type="synonym">Agaricus chlorophos</name>
    <dbReference type="NCBI Taxonomy" id="658473"/>
    <lineage>
        <taxon>Eukaryota</taxon>
        <taxon>Fungi</taxon>
        <taxon>Dikarya</taxon>
        <taxon>Basidiomycota</taxon>
        <taxon>Agaricomycotina</taxon>
        <taxon>Agaricomycetes</taxon>
        <taxon>Agaricomycetidae</taxon>
        <taxon>Agaricales</taxon>
        <taxon>Marasmiineae</taxon>
        <taxon>Mycenaceae</taxon>
        <taxon>Mycena</taxon>
    </lineage>
</organism>
<proteinExistence type="predicted"/>
<dbReference type="AlphaFoldDB" id="A0A8H6W7A7"/>
<evidence type="ECO:0000313" key="2">
    <source>
        <dbReference type="EMBL" id="KAF7305581.1"/>
    </source>
</evidence>
<keyword evidence="3" id="KW-1185">Reference proteome</keyword>
<gene>
    <name evidence="2" type="ORF">HMN09_00811300</name>
</gene>
<evidence type="ECO:0000313" key="3">
    <source>
        <dbReference type="Proteomes" id="UP000613580"/>
    </source>
</evidence>